<feature type="domain" description="Rhodanese" evidence="1">
    <location>
        <begin position="47"/>
        <end position="139"/>
    </location>
</feature>
<organism evidence="2 3">
    <name type="scientific">Magnetococcus marinus (strain ATCC BAA-1437 / JCM 17883 / MC-1)</name>
    <dbReference type="NCBI Taxonomy" id="156889"/>
    <lineage>
        <taxon>Bacteria</taxon>
        <taxon>Pseudomonadati</taxon>
        <taxon>Pseudomonadota</taxon>
        <taxon>Magnetococcia</taxon>
        <taxon>Magnetococcales</taxon>
        <taxon>Magnetococcaceae</taxon>
        <taxon>Magnetococcus</taxon>
    </lineage>
</organism>
<reference evidence="3" key="1">
    <citation type="journal article" date="2009" name="Appl. Environ. Microbiol.">
        <title>Complete genome sequence of the chemolithoautotrophic marine magnetotactic coccus strain MC-1.</title>
        <authorList>
            <person name="Schubbe S."/>
            <person name="Williams T.J."/>
            <person name="Xie G."/>
            <person name="Kiss H.E."/>
            <person name="Brettin T.S."/>
            <person name="Martinez D."/>
            <person name="Ross C.A."/>
            <person name="Schuler D."/>
            <person name="Cox B.L."/>
            <person name="Nealson K.H."/>
            <person name="Bazylinski D.A."/>
        </authorList>
    </citation>
    <scope>NUCLEOTIDE SEQUENCE [LARGE SCALE GENOMIC DNA]</scope>
    <source>
        <strain evidence="3">ATCC BAA-1437 / JCM 17883 / MC-1</strain>
    </source>
</reference>
<dbReference type="EMBL" id="CP000471">
    <property type="protein sequence ID" value="ABK42980.1"/>
    <property type="molecule type" value="Genomic_DNA"/>
</dbReference>
<dbReference type="RefSeq" id="WP_011712150.1">
    <property type="nucleotide sequence ID" value="NC_008576.1"/>
</dbReference>
<protein>
    <submittedName>
        <fullName evidence="2">Rhodanese domain protein</fullName>
    </submittedName>
</protein>
<dbReference type="PANTHER" id="PTHR43031:SF1">
    <property type="entry name" value="PYRIDINE NUCLEOTIDE-DISULPHIDE OXIDOREDUCTASE"/>
    <property type="match status" value="1"/>
</dbReference>
<dbReference type="STRING" id="156889.Mmc1_0455"/>
<dbReference type="Pfam" id="PF00581">
    <property type="entry name" value="Rhodanese"/>
    <property type="match status" value="1"/>
</dbReference>
<sequence length="139" mass="15648">MSWLQDNWLTLLLVLVLMGLMFKGPILSILYKINQITPHQLAEMLAHKPPPLLIDVRTAAEFNTDGRIEHAILVPLSDLSRRAPEMFKQYPGREVAVICRSGNRSIMGSVGLKKAGFAKVYNVTGGMLNWQSQGYKVRR</sequence>
<reference evidence="2 3" key="2">
    <citation type="journal article" date="2012" name="Int. J. Syst. Evol. Microbiol.">
        <title>Magnetococcus marinus gen. nov., sp. nov., a marine, magnetotactic bacterium that represents a novel lineage (Magnetococcaceae fam. nov.; Magnetococcales ord. nov.) at the base of the Alphaproteobacteria.</title>
        <authorList>
            <person name="Bazylinski D.A."/>
            <person name="Williams T.J."/>
            <person name="Lefevre C.T."/>
            <person name="Berg R.J."/>
            <person name="Zhang C.L."/>
            <person name="Bowser S.S."/>
            <person name="Dean A.J."/>
            <person name="Beveridge T.J."/>
        </authorList>
    </citation>
    <scope>NUCLEOTIDE SEQUENCE [LARGE SCALE GENOMIC DNA]</scope>
    <source>
        <strain evidence="3">ATCC BAA-1437 / JCM 17883 / MC-1</strain>
    </source>
</reference>
<dbReference type="PANTHER" id="PTHR43031">
    <property type="entry name" value="FAD-DEPENDENT OXIDOREDUCTASE"/>
    <property type="match status" value="1"/>
</dbReference>
<dbReference type="Gene3D" id="3.40.250.10">
    <property type="entry name" value="Rhodanese-like domain"/>
    <property type="match status" value="1"/>
</dbReference>
<evidence type="ECO:0000313" key="3">
    <source>
        <dbReference type="Proteomes" id="UP000002586"/>
    </source>
</evidence>
<dbReference type="AlphaFoldDB" id="A0L4T7"/>
<dbReference type="eggNOG" id="COG0607">
    <property type="taxonomic scope" value="Bacteria"/>
</dbReference>
<dbReference type="KEGG" id="mgm:Mmc1_0455"/>
<dbReference type="SUPFAM" id="SSF52821">
    <property type="entry name" value="Rhodanese/Cell cycle control phosphatase"/>
    <property type="match status" value="1"/>
</dbReference>
<evidence type="ECO:0000259" key="1">
    <source>
        <dbReference type="PROSITE" id="PS50206"/>
    </source>
</evidence>
<dbReference type="HOGENOM" id="CLU_089574_1_4_5"/>
<proteinExistence type="predicted"/>
<name>A0L4T7_MAGMM</name>
<dbReference type="PROSITE" id="PS50206">
    <property type="entry name" value="RHODANESE_3"/>
    <property type="match status" value="1"/>
</dbReference>
<dbReference type="InterPro" id="IPR001763">
    <property type="entry name" value="Rhodanese-like_dom"/>
</dbReference>
<dbReference type="Proteomes" id="UP000002586">
    <property type="component" value="Chromosome"/>
</dbReference>
<dbReference type="CDD" id="cd00158">
    <property type="entry name" value="RHOD"/>
    <property type="match status" value="1"/>
</dbReference>
<dbReference type="InterPro" id="IPR050229">
    <property type="entry name" value="GlpE_sulfurtransferase"/>
</dbReference>
<dbReference type="InterPro" id="IPR036873">
    <property type="entry name" value="Rhodanese-like_dom_sf"/>
</dbReference>
<accession>A0L4T7</accession>
<evidence type="ECO:0000313" key="2">
    <source>
        <dbReference type="EMBL" id="ABK42980.1"/>
    </source>
</evidence>
<keyword evidence="3" id="KW-1185">Reference proteome</keyword>
<dbReference type="OrthoDB" id="9807812at2"/>
<gene>
    <name evidence="2" type="ordered locus">Mmc1_0455</name>
</gene>
<dbReference type="SMART" id="SM00450">
    <property type="entry name" value="RHOD"/>
    <property type="match status" value="1"/>
</dbReference>